<keyword evidence="1" id="KW-0479">Metal-binding</keyword>
<proteinExistence type="predicted"/>
<dbReference type="PANTHER" id="PTHR11820">
    <property type="entry name" value="ACYLPYRUVASE"/>
    <property type="match status" value="1"/>
</dbReference>
<dbReference type="KEGG" id="fld:ABNE31_07405"/>
<dbReference type="SUPFAM" id="SSF56529">
    <property type="entry name" value="FAH"/>
    <property type="match status" value="1"/>
</dbReference>
<dbReference type="AlphaFoldDB" id="A0AAU7N247"/>
<feature type="domain" description="Fumarylacetoacetase-like C-terminal" evidence="2">
    <location>
        <begin position="2"/>
        <end position="183"/>
    </location>
</feature>
<name>A0AAU7N247_9FLAO</name>
<accession>A0AAU7N247</accession>
<dbReference type="PANTHER" id="PTHR11820:SF7">
    <property type="entry name" value="ACYLPYRUVASE FAHD1, MITOCHONDRIAL"/>
    <property type="match status" value="1"/>
</dbReference>
<protein>
    <submittedName>
        <fullName evidence="3">Fumarylacetoacetate hydrolase family protein</fullName>
    </submittedName>
</protein>
<dbReference type="Gene3D" id="3.90.850.10">
    <property type="entry name" value="Fumarylacetoacetase-like, C-terminal domain"/>
    <property type="match status" value="1"/>
</dbReference>
<sequence length="203" mass="22929">MKLICIGRNYVDHIKELKNERPDEPVVFIKPDSAILPKEQDFYIPEFSNDVHYEVEVLVKIKKVGKHIAKEFAHKYYDEVGLGIDFTARDLQSKLKAKGLPWEKAKGFDGAAVVGNWLPKKKFQSMDDLSFSLVKNGETVQNGNTSLMLWKIDEIIAYVSTFFMLKKGDIIFTGTPAGVGKVSPNDYLVGALEGEQLFDINVR</sequence>
<evidence type="ECO:0000256" key="1">
    <source>
        <dbReference type="ARBA" id="ARBA00022723"/>
    </source>
</evidence>
<reference evidence="3" key="1">
    <citation type="submission" date="2024-05" db="EMBL/GenBank/DDBJ databases">
        <title>Draft Genome Sequences of Flagellimonas sp. MMG031 and Marinobacter sp. MMG032 Isolated from the dinoflagellate Symbiodinium pilosum.</title>
        <authorList>
            <person name="Shikuma N.J."/>
            <person name="Farrell M.V."/>
        </authorList>
    </citation>
    <scope>NUCLEOTIDE SEQUENCE</scope>
    <source>
        <strain evidence="3">MMG031</strain>
    </source>
</reference>
<dbReference type="GO" id="GO:0046872">
    <property type="term" value="F:metal ion binding"/>
    <property type="evidence" value="ECO:0007669"/>
    <property type="project" value="UniProtKB-KW"/>
</dbReference>
<dbReference type="InterPro" id="IPR036663">
    <property type="entry name" value="Fumarylacetoacetase_C_sf"/>
</dbReference>
<evidence type="ECO:0000313" key="3">
    <source>
        <dbReference type="EMBL" id="XBQ24733.1"/>
    </source>
</evidence>
<dbReference type="RefSeq" id="WP_349352894.1">
    <property type="nucleotide sequence ID" value="NZ_CP157804.1"/>
</dbReference>
<dbReference type="GO" id="GO:0018773">
    <property type="term" value="F:acetylpyruvate hydrolase activity"/>
    <property type="evidence" value="ECO:0007669"/>
    <property type="project" value="TreeGrafter"/>
</dbReference>
<dbReference type="EMBL" id="CP157804">
    <property type="protein sequence ID" value="XBQ24733.1"/>
    <property type="molecule type" value="Genomic_DNA"/>
</dbReference>
<keyword evidence="3" id="KW-0378">Hydrolase</keyword>
<gene>
    <name evidence="3" type="ORF">ABNE31_07405</name>
</gene>
<dbReference type="InterPro" id="IPR011234">
    <property type="entry name" value="Fumarylacetoacetase-like_C"/>
</dbReference>
<organism evidence="3">
    <name type="scientific">Flagellimonas sp. MMG031</name>
    <dbReference type="NCBI Taxonomy" id="3158549"/>
    <lineage>
        <taxon>Bacteria</taxon>
        <taxon>Pseudomonadati</taxon>
        <taxon>Bacteroidota</taxon>
        <taxon>Flavobacteriia</taxon>
        <taxon>Flavobacteriales</taxon>
        <taxon>Flavobacteriaceae</taxon>
        <taxon>Flagellimonas</taxon>
    </lineage>
</organism>
<evidence type="ECO:0000259" key="2">
    <source>
        <dbReference type="Pfam" id="PF01557"/>
    </source>
</evidence>
<dbReference type="Pfam" id="PF01557">
    <property type="entry name" value="FAA_hydrolase"/>
    <property type="match status" value="1"/>
</dbReference>